<feature type="transmembrane region" description="Helical" evidence="1">
    <location>
        <begin position="119"/>
        <end position="144"/>
    </location>
</feature>
<comment type="caution">
    <text evidence="2">The sequence shown here is derived from an EMBL/GenBank/DDBJ whole genome shotgun (WGS) entry which is preliminary data.</text>
</comment>
<sequence length="168" mass="17933">MAYNLPFRILVAFCVSKFALILTIAGLASKTWHKGGFNQTIFNVDGDNYDGSGIPLSTLVCVSLGISIGLLCFIIFRCVTSDRNTCMILLSAGLVIFAGILTLIGVGVVAPYISSGYGSSFYLALFGGILYLVSGLLLLVNLCIPYSVPSRDSPKQSPAKIFLTLIFC</sequence>
<protein>
    <submittedName>
        <fullName evidence="2">Uncharacterized protein</fullName>
    </submittedName>
</protein>
<feature type="transmembrane region" description="Helical" evidence="1">
    <location>
        <begin position="54"/>
        <end position="76"/>
    </location>
</feature>
<evidence type="ECO:0000313" key="2">
    <source>
        <dbReference type="EMBL" id="KAK6181092.1"/>
    </source>
</evidence>
<organism evidence="2 3">
    <name type="scientific">Patella caerulea</name>
    <name type="common">Rayed Mediterranean limpet</name>
    <dbReference type="NCBI Taxonomy" id="87958"/>
    <lineage>
        <taxon>Eukaryota</taxon>
        <taxon>Metazoa</taxon>
        <taxon>Spiralia</taxon>
        <taxon>Lophotrochozoa</taxon>
        <taxon>Mollusca</taxon>
        <taxon>Gastropoda</taxon>
        <taxon>Patellogastropoda</taxon>
        <taxon>Patelloidea</taxon>
        <taxon>Patellidae</taxon>
        <taxon>Patella</taxon>
    </lineage>
</organism>
<keyword evidence="1" id="KW-0812">Transmembrane</keyword>
<keyword evidence="3" id="KW-1185">Reference proteome</keyword>
<reference evidence="2 3" key="1">
    <citation type="submission" date="2024-01" db="EMBL/GenBank/DDBJ databases">
        <title>The genome of the rayed Mediterranean limpet Patella caerulea (Linnaeus, 1758).</title>
        <authorList>
            <person name="Anh-Thu Weber A."/>
            <person name="Halstead-Nussloch G."/>
        </authorList>
    </citation>
    <scope>NUCLEOTIDE SEQUENCE [LARGE SCALE GENOMIC DNA]</scope>
    <source>
        <strain evidence="2">AATW-2023a</strain>
        <tissue evidence="2">Whole specimen</tissue>
    </source>
</reference>
<gene>
    <name evidence="2" type="ORF">SNE40_009024</name>
</gene>
<keyword evidence="1" id="KW-0472">Membrane</keyword>
<accession>A0AAN8PPJ7</accession>
<feature type="transmembrane region" description="Helical" evidence="1">
    <location>
        <begin position="88"/>
        <end position="113"/>
    </location>
</feature>
<proteinExistence type="predicted"/>
<evidence type="ECO:0000256" key="1">
    <source>
        <dbReference type="SAM" id="Phobius"/>
    </source>
</evidence>
<name>A0AAN8PPJ7_PATCE</name>
<evidence type="ECO:0000313" key="3">
    <source>
        <dbReference type="Proteomes" id="UP001347796"/>
    </source>
</evidence>
<dbReference type="Proteomes" id="UP001347796">
    <property type="component" value="Unassembled WGS sequence"/>
</dbReference>
<dbReference type="Gene3D" id="1.20.140.150">
    <property type="match status" value="1"/>
</dbReference>
<keyword evidence="1" id="KW-1133">Transmembrane helix</keyword>
<dbReference type="AlphaFoldDB" id="A0AAN8PPJ7"/>
<dbReference type="EMBL" id="JAZGQO010000007">
    <property type="protein sequence ID" value="KAK6181092.1"/>
    <property type="molecule type" value="Genomic_DNA"/>
</dbReference>
<feature type="transmembrane region" description="Helical" evidence="1">
    <location>
        <begin position="7"/>
        <end position="28"/>
    </location>
</feature>